<keyword evidence="2" id="KW-1185">Reference proteome</keyword>
<proteinExistence type="predicted"/>
<reference evidence="2" key="1">
    <citation type="submission" date="2016-10" db="EMBL/GenBank/DDBJ databases">
        <authorList>
            <person name="Varghese N."/>
            <person name="Submissions S."/>
        </authorList>
    </citation>
    <scope>NUCLEOTIDE SEQUENCE [LARGE SCALE GENOMIC DNA]</scope>
    <source>
        <strain evidence="2">ATCC 700689</strain>
    </source>
</reference>
<dbReference type="Proteomes" id="UP000182894">
    <property type="component" value="Unassembled WGS sequence"/>
</dbReference>
<dbReference type="AlphaFoldDB" id="A0A1G7U3E8"/>
<organism evidence="1 2">
    <name type="scientific">Pseudomonas abietaniphila</name>
    <dbReference type="NCBI Taxonomy" id="89065"/>
    <lineage>
        <taxon>Bacteria</taxon>
        <taxon>Pseudomonadati</taxon>
        <taxon>Pseudomonadota</taxon>
        <taxon>Gammaproteobacteria</taxon>
        <taxon>Pseudomonadales</taxon>
        <taxon>Pseudomonadaceae</taxon>
        <taxon>Pseudomonas</taxon>
    </lineage>
</organism>
<dbReference type="Gene3D" id="3.40.1000.10">
    <property type="entry name" value="Mog1/PsbP, alpha/beta/alpha sandwich"/>
    <property type="match status" value="1"/>
</dbReference>
<name>A0A1G7U3E8_9PSED</name>
<dbReference type="STRING" id="89065.SAMN05216605_10231"/>
<dbReference type="OrthoDB" id="7014251at2"/>
<protein>
    <recommendedName>
        <fullName evidence="3">DUF4946 domain-containing protein</fullName>
    </recommendedName>
</protein>
<dbReference type="InterPro" id="IPR032543">
    <property type="entry name" value="DUF4946"/>
</dbReference>
<accession>A0A1G7U3E8</accession>
<sequence length="232" mass="25404">MTPGWSCKCCLMIRDAAREPKPNVQSATPGLVTVARLAHTFRLDVQVSVMFFTLRTFFLAGLCLPLGLNFASASDAMIVWPSDWEVEALPQPPSTPVHPSVQIRQRAVKNDQNGDPAMVVELTQTRLQPGHDVNVQGVLLEMRKAVQVNFVRSGFQSVCTKMKDSTLSEVPAMETTCTITQNGAHVMTQTLVAAANKEMAWSLSYAGSADGYAANKEEVLRIRDSLRLDVTP</sequence>
<dbReference type="EMBL" id="FNCO01000002">
    <property type="protein sequence ID" value="SDG41898.1"/>
    <property type="molecule type" value="Genomic_DNA"/>
</dbReference>
<gene>
    <name evidence="1" type="ORF">SAMN05216605_10231</name>
</gene>
<evidence type="ECO:0000313" key="2">
    <source>
        <dbReference type="Proteomes" id="UP000182894"/>
    </source>
</evidence>
<evidence type="ECO:0000313" key="1">
    <source>
        <dbReference type="EMBL" id="SDG41898.1"/>
    </source>
</evidence>
<evidence type="ECO:0008006" key="3">
    <source>
        <dbReference type="Google" id="ProtNLM"/>
    </source>
</evidence>
<dbReference type="Pfam" id="PF16304">
    <property type="entry name" value="DUF4946"/>
    <property type="match status" value="1"/>
</dbReference>